<dbReference type="PRINTS" id="PR00332">
    <property type="entry name" value="HISTRIAD"/>
</dbReference>
<dbReference type="CDD" id="cd01277">
    <property type="entry name" value="HINT_subgroup"/>
    <property type="match status" value="1"/>
</dbReference>
<feature type="active site" description="Tele-AMP-histidine intermediate" evidence="1">
    <location>
        <position position="102"/>
    </location>
</feature>
<feature type="short sequence motif" description="Histidine triad motif" evidence="2 3">
    <location>
        <begin position="100"/>
        <end position="104"/>
    </location>
</feature>
<dbReference type="Gene3D" id="3.30.428.10">
    <property type="entry name" value="HIT-like"/>
    <property type="match status" value="1"/>
</dbReference>
<organism evidence="5">
    <name type="scientific">Candidatus Iainarchaeum sp</name>
    <dbReference type="NCBI Taxonomy" id="3101447"/>
    <lineage>
        <taxon>Archaea</taxon>
        <taxon>Candidatus Iainarchaeota</taxon>
        <taxon>Candidatus Iainarchaeia</taxon>
        <taxon>Candidatus Iainarchaeales</taxon>
        <taxon>Candidatus Iainarchaeaceae</taxon>
        <taxon>Candidatus Iainarchaeum</taxon>
    </lineage>
</organism>
<dbReference type="GO" id="GO:0047627">
    <property type="term" value="F:adenylylsulfatase activity"/>
    <property type="evidence" value="ECO:0007669"/>
    <property type="project" value="TreeGrafter"/>
</dbReference>
<dbReference type="PANTHER" id="PTHR47670">
    <property type="entry name" value="ADENYLYLSULFATASE HINT3"/>
    <property type="match status" value="1"/>
</dbReference>
<dbReference type="InterPro" id="IPR039384">
    <property type="entry name" value="HINT"/>
</dbReference>
<dbReference type="InterPro" id="IPR019808">
    <property type="entry name" value="Histidine_triad_CS"/>
</dbReference>
<evidence type="ECO:0000256" key="1">
    <source>
        <dbReference type="PIRSR" id="PIRSR601310-1"/>
    </source>
</evidence>
<evidence type="ECO:0000256" key="2">
    <source>
        <dbReference type="PIRSR" id="PIRSR601310-3"/>
    </source>
</evidence>
<reference evidence="5" key="1">
    <citation type="submission" date="2020-11" db="EMBL/GenBank/DDBJ databases">
        <title>Connecting structure to function with the recovery of over 1000 high-quality activated sludge metagenome-assembled genomes encoding full-length rRNA genes using long-read sequencing.</title>
        <authorList>
            <person name="Singleton C.M."/>
            <person name="Petriglieri F."/>
            <person name="Kristensen J.M."/>
            <person name="Kirkegaard R.H."/>
            <person name="Michaelsen T.Y."/>
            <person name="Andersen M.H."/>
            <person name="Karst S.M."/>
            <person name="Dueholm M.S."/>
            <person name="Nielsen P.H."/>
            <person name="Albertsen M."/>
        </authorList>
    </citation>
    <scope>NUCLEOTIDE SEQUENCE</scope>
    <source>
        <strain evidence="5">Fred_18-Q3-R57-64_BAT3C.431</strain>
    </source>
</reference>
<dbReference type="AlphaFoldDB" id="A0A7T9DIX3"/>
<feature type="domain" description="HIT" evidence="4">
    <location>
        <begin position="8"/>
        <end position="115"/>
    </location>
</feature>
<evidence type="ECO:0000256" key="3">
    <source>
        <dbReference type="PROSITE-ProRule" id="PRU00464"/>
    </source>
</evidence>
<dbReference type="Pfam" id="PF01230">
    <property type="entry name" value="HIT"/>
    <property type="match status" value="1"/>
</dbReference>
<accession>A0A7T9DIX3</accession>
<dbReference type="InterPro" id="IPR001310">
    <property type="entry name" value="Histidine_triad_HIT"/>
</dbReference>
<dbReference type="SUPFAM" id="SSF54197">
    <property type="entry name" value="HIT-like"/>
    <property type="match status" value="1"/>
</dbReference>
<protein>
    <submittedName>
        <fullName evidence="5">HIT family protein</fullName>
    </submittedName>
</protein>
<dbReference type="EMBL" id="CP064981">
    <property type="protein sequence ID" value="QQR92142.1"/>
    <property type="molecule type" value="Genomic_DNA"/>
</dbReference>
<proteinExistence type="predicted"/>
<dbReference type="GO" id="GO:0009150">
    <property type="term" value="P:purine ribonucleotide metabolic process"/>
    <property type="evidence" value="ECO:0007669"/>
    <property type="project" value="TreeGrafter"/>
</dbReference>
<sequence>MPSDSTCIFCKIINKEIPADILYEDAHYLCFLDIHPISPGHALVIPKNHSRDILDAAPKDREGLLAVVAKVAPAILKGVHATAFNIGINTGKPAGQVVFHTHIHIIPRQDEDGLKSWDAHKIGIKELQLIRAGISPHL</sequence>
<dbReference type="InterPro" id="IPR011146">
    <property type="entry name" value="HIT-like"/>
</dbReference>
<gene>
    <name evidence="5" type="ORF">IPJ89_03190</name>
</gene>
<dbReference type="Proteomes" id="UP000596004">
    <property type="component" value="Chromosome"/>
</dbReference>
<evidence type="ECO:0000259" key="4">
    <source>
        <dbReference type="PROSITE" id="PS51084"/>
    </source>
</evidence>
<dbReference type="PANTHER" id="PTHR47670:SF1">
    <property type="entry name" value="ADENYLYLSULFATASE HINT3"/>
    <property type="match status" value="1"/>
</dbReference>
<evidence type="ECO:0000313" key="5">
    <source>
        <dbReference type="EMBL" id="QQR92142.1"/>
    </source>
</evidence>
<dbReference type="GO" id="GO:0006790">
    <property type="term" value="P:sulfur compound metabolic process"/>
    <property type="evidence" value="ECO:0007669"/>
    <property type="project" value="TreeGrafter"/>
</dbReference>
<name>A0A7T9DIX3_9ARCH</name>
<dbReference type="PROSITE" id="PS00892">
    <property type="entry name" value="HIT_1"/>
    <property type="match status" value="1"/>
</dbReference>
<dbReference type="InterPro" id="IPR036265">
    <property type="entry name" value="HIT-like_sf"/>
</dbReference>
<dbReference type="PROSITE" id="PS51084">
    <property type="entry name" value="HIT_2"/>
    <property type="match status" value="1"/>
</dbReference>